<evidence type="ECO:0000313" key="2">
    <source>
        <dbReference type="EMBL" id="KAK7601137.1"/>
    </source>
</evidence>
<reference evidence="2 3" key="1">
    <citation type="submission" date="2024-03" db="EMBL/GenBank/DDBJ databases">
        <title>Adaptation during the transition from Ophiocordyceps entomopathogen to insect associate is accompanied by gene loss and intensified selection.</title>
        <authorList>
            <person name="Ward C.M."/>
            <person name="Onetto C.A."/>
            <person name="Borneman A.R."/>
        </authorList>
    </citation>
    <scope>NUCLEOTIDE SEQUENCE [LARGE SCALE GENOMIC DNA]</scope>
    <source>
        <strain evidence="2">AWRI1</strain>
        <tissue evidence="2">Single Adult Female</tissue>
    </source>
</reference>
<organism evidence="2 3">
    <name type="scientific">Parthenolecanium corni</name>
    <dbReference type="NCBI Taxonomy" id="536013"/>
    <lineage>
        <taxon>Eukaryota</taxon>
        <taxon>Metazoa</taxon>
        <taxon>Ecdysozoa</taxon>
        <taxon>Arthropoda</taxon>
        <taxon>Hexapoda</taxon>
        <taxon>Insecta</taxon>
        <taxon>Pterygota</taxon>
        <taxon>Neoptera</taxon>
        <taxon>Paraneoptera</taxon>
        <taxon>Hemiptera</taxon>
        <taxon>Sternorrhyncha</taxon>
        <taxon>Coccoidea</taxon>
        <taxon>Coccidae</taxon>
        <taxon>Parthenolecanium</taxon>
    </lineage>
</organism>
<protein>
    <submittedName>
        <fullName evidence="2">Uncharacterized protein</fullName>
    </submittedName>
</protein>
<feature type="compositionally biased region" description="Basic and acidic residues" evidence="1">
    <location>
        <begin position="21"/>
        <end position="36"/>
    </location>
</feature>
<dbReference type="Proteomes" id="UP001367676">
    <property type="component" value="Unassembled WGS sequence"/>
</dbReference>
<feature type="compositionally biased region" description="Basic and acidic residues" evidence="1">
    <location>
        <begin position="1"/>
        <end position="11"/>
    </location>
</feature>
<keyword evidence="3" id="KW-1185">Reference proteome</keyword>
<name>A0AAN9TNT5_9HEMI</name>
<gene>
    <name evidence="2" type="ORF">V9T40_008578</name>
</gene>
<comment type="caution">
    <text evidence="2">The sequence shown here is derived from an EMBL/GenBank/DDBJ whole genome shotgun (WGS) entry which is preliminary data.</text>
</comment>
<accession>A0AAN9TNT5</accession>
<evidence type="ECO:0000256" key="1">
    <source>
        <dbReference type="SAM" id="MobiDB-lite"/>
    </source>
</evidence>
<sequence length="403" mass="46672">MEREDQLRREELEYEQEQEEERCHRKEYREKYGHNNEEEEHYYEPPGVSSNFQNTNERAKSVTSVNDAKLIDGNPHKSNTNVNKNLDERNQNVRPHQNLSFPPPFDQTKENLNQPRVENIGLLERDSTKLEYYLTQYKNKMWRSICDMGLGLKRLSDVVDENAPPPRAYTQIEMNERRKIVRGIIISHVDESYQEQIIELENPKEMLDKIYKMKREEINDTTVSVKDQLHNLKFQMGVDTVFNFNSEFDDLPLRHRDVSSVVTAGTTAPPSIDAKASLNAIAVKDLGTRAFSAQITVRLGTVNAPTSEQQEKKVMPVQNQANLVVPPPAAPIPLPPPPIPMPFWFMPPQPPMFNFNPNVNCSTIEDGINRIRKEEERQRENYDVTTTKCNFHRGRGRGSMLRV</sequence>
<dbReference type="AlphaFoldDB" id="A0AAN9TNT5"/>
<proteinExistence type="predicted"/>
<dbReference type="EMBL" id="JBBCAQ010000010">
    <property type="protein sequence ID" value="KAK7601137.1"/>
    <property type="molecule type" value="Genomic_DNA"/>
</dbReference>
<evidence type="ECO:0000313" key="3">
    <source>
        <dbReference type="Proteomes" id="UP001367676"/>
    </source>
</evidence>
<feature type="region of interest" description="Disordered" evidence="1">
    <location>
        <begin position="1"/>
        <end position="51"/>
    </location>
</feature>